<evidence type="ECO:0000256" key="3">
    <source>
        <dbReference type="ARBA" id="ARBA00022771"/>
    </source>
</evidence>
<dbReference type="GO" id="GO:0005634">
    <property type="term" value="C:nucleus"/>
    <property type="evidence" value="ECO:0007669"/>
    <property type="project" value="UniProtKB-SubCell"/>
</dbReference>
<dbReference type="Gramene" id="AUR62000137-RA">
    <property type="protein sequence ID" value="AUR62000137-RA:cds"/>
    <property type="gene ID" value="AUR62000137"/>
</dbReference>
<feature type="compositionally biased region" description="Basic and acidic residues" evidence="8">
    <location>
        <begin position="211"/>
        <end position="238"/>
    </location>
</feature>
<keyword evidence="5 7" id="KW-0175">Coiled coil</keyword>
<feature type="compositionally biased region" description="Basic and acidic residues" evidence="8">
    <location>
        <begin position="143"/>
        <end position="184"/>
    </location>
</feature>
<keyword evidence="4" id="KW-0862">Zinc</keyword>
<feature type="region of interest" description="Disordered" evidence="8">
    <location>
        <begin position="72"/>
        <end position="91"/>
    </location>
</feature>
<feature type="region of interest" description="Disordered" evidence="8">
    <location>
        <begin position="1"/>
        <end position="62"/>
    </location>
</feature>
<evidence type="ECO:0000256" key="8">
    <source>
        <dbReference type="SAM" id="MobiDB-lite"/>
    </source>
</evidence>
<accession>A0A803KM81</accession>
<evidence type="ECO:0000256" key="6">
    <source>
        <dbReference type="ARBA" id="ARBA00023242"/>
    </source>
</evidence>
<feature type="compositionally biased region" description="Basic and acidic residues" evidence="8">
    <location>
        <begin position="671"/>
        <end position="690"/>
    </location>
</feature>
<feature type="region of interest" description="Disordered" evidence="8">
    <location>
        <begin position="640"/>
        <end position="700"/>
    </location>
</feature>
<evidence type="ECO:0000313" key="11">
    <source>
        <dbReference type="Proteomes" id="UP000596660"/>
    </source>
</evidence>
<dbReference type="InterPro" id="IPR004082">
    <property type="entry name" value="OBERON"/>
</dbReference>
<keyword evidence="6" id="KW-0539">Nucleus</keyword>
<dbReference type="InterPro" id="IPR001965">
    <property type="entry name" value="Znf_PHD"/>
</dbReference>
<dbReference type="GO" id="GO:0008270">
    <property type="term" value="F:zinc ion binding"/>
    <property type="evidence" value="ECO:0007669"/>
    <property type="project" value="UniProtKB-KW"/>
</dbReference>
<evidence type="ECO:0000256" key="7">
    <source>
        <dbReference type="SAM" id="Coils"/>
    </source>
</evidence>
<dbReference type="InterPro" id="IPR032881">
    <property type="entry name" value="Oberon-like_PHD"/>
</dbReference>
<dbReference type="GO" id="GO:0001708">
    <property type="term" value="P:cell fate specification"/>
    <property type="evidence" value="ECO:0007669"/>
    <property type="project" value="EnsemblPlants"/>
</dbReference>
<dbReference type="Proteomes" id="UP000596660">
    <property type="component" value="Unplaced"/>
</dbReference>
<dbReference type="GO" id="GO:0010468">
    <property type="term" value="P:regulation of gene expression"/>
    <property type="evidence" value="ECO:0007669"/>
    <property type="project" value="TreeGrafter"/>
</dbReference>
<organism evidence="10 11">
    <name type="scientific">Chenopodium quinoa</name>
    <name type="common">Quinoa</name>
    <dbReference type="NCBI Taxonomy" id="63459"/>
    <lineage>
        <taxon>Eukaryota</taxon>
        <taxon>Viridiplantae</taxon>
        <taxon>Streptophyta</taxon>
        <taxon>Embryophyta</taxon>
        <taxon>Tracheophyta</taxon>
        <taxon>Spermatophyta</taxon>
        <taxon>Magnoliopsida</taxon>
        <taxon>eudicotyledons</taxon>
        <taxon>Gunneridae</taxon>
        <taxon>Pentapetalae</taxon>
        <taxon>Caryophyllales</taxon>
        <taxon>Chenopodiaceae</taxon>
        <taxon>Chenopodioideae</taxon>
        <taxon>Atripliceae</taxon>
        <taxon>Chenopodium</taxon>
    </lineage>
</organism>
<evidence type="ECO:0000256" key="4">
    <source>
        <dbReference type="ARBA" id="ARBA00022833"/>
    </source>
</evidence>
<dbReference type="GO" id="GO:0010078">
    <property type="term" value="P:maintenance of root meristem identity"/>
    <property type="evidence" value="ECO:0007669"/>
    <property type="project" value="TreeGrafter"/>
</dbReference>
<keyword evidence="3" id="KW-0863">Zinc-finger</keyword>
<dbReference type="InterPro" id="IPR047578">
    <property type="entry name" value="OBE1-like_PHD"/>
</dbReference>
<protein>
    <recommendedName>
        <fullName evidence="9">Zinc finger PHD-type domain-containing protein</fullName>
    </recommendedName>
</protein>
<dbReference type="GO" id="GO:0010492">
    <property type="term" value="P:maintenance of shoot apical meristem identity"/>
    <property type="evidence" value="ECO:0007669"/>
    <property type="project" value="TreeGrafter"/>
</dbReference>
<dbReference type="EnsemblPlants" id="AUR62000137-RA">
    <property type="protein sequence ID" value="AUR62000137-RA:cds"/>
    <property type="gene ID" value="AUR62000137"/>
</dbReference>
<proteinExistence type="predicted"/>
<feature type="region of interest" description="Disordered" evidence="8">
    <location>
        <begin position="375"/>
        <end position="396"/>
    </location>
</feature>
<dbReference type="InterPro" id="IPR032535">
    <property type="entry name" value="Oberon_CC"/>
</dbReference>
<dbReference type="PRINTS" id="PR01544">
    <property type="entry name" value="ARATH130DUF"/>
</dbReference>
<reference evidence="10" key="2">
    <citation type="submission" date="2021-03" db="UniProtKB">
        <authorList>
            <consortium name="EnsemblPlants"/>
        </authorList>
    </citation>
    <scope>IDENTIFICATION</scope>
</reference>
<evidence type="ECO:0000313" key="10">
    <source>
        <dbReference type="EnsemblPlants" id="AUR62000137-RA:cds"/>
    </source>
</evidence>
<keyword evidence="11" id="KW-1185">Reference proteome</keyword>
<dbReference type="PANTHER" id="PTHR21736">
    <property type="entry name" value="VERNALIZATION-INSENSITIVE PROTEIN 3"/>
    <property type="match status" value="1"/>
</dbReference>
<feature type="compositionally biased region" description="Low complexity" evidence="8">
    <location>
        <begin position="185"/>
        <end position="196"/>
    </location>
</feature>
<evidence type="ECO:0000256" key="5">
    <source>
        <dbReference type="ARBA" id="ARBA00023054"/>
    </source>
</evidence>
<dbReference type="SMART" id="SM00249">
    <property type="entry name" value="PHD"/>
    <property type="match status" value="1"/>
</dbReference>
<evidence type="ECO:0000256" key="2">
    <source>
        <dbReference type="ARBA" id="ARBA00022723"/>
    </source>
</evidence>
<feature type="region of interest" description="Disordered" evidence="8">
    <location>
        <begin position="114"/>
        <end position="275"/>
    </location>
</feature>
<feature type="compositionally biased region" description="Low complexity" evidence="8">
    <location>
        <begin position="386"/>
        <end position="396"/>
    </location>
</feature>
<dbReference type="AlphaFoldDB" id="A0A803KM81"/>
<dbReference type="Pfam" id="PF07227">
    <property type="entry name" value="PHD_Oberon"/>
    <property type="match status" value="1"/>
</dbReference>
<dbReference type="CDD" id="cd15612">
    <property type="entry name" value="PHD_OBE1_like"/>
    <property type="match status" value="1"/>
</dbReference>
<feature type="coiled-coil region" evidence="7">
    <location>
        <begin position="1082"/>
        <end position="1176"/>
    </location>
</feature>
<dbReference type="OMA" id="VGKSPPW"/>
<keyword evidence="2" id="KW-0479">Metal-binding</keyword>
<feature type="compositionally biased region" description="Basic and acidic residues" evidence="8">
    <location>
        <begin position="375"/>
        <end position="385"/>
    </location>
</feature>
<comment type="subcellular location">
    <subcellularLocation>
        <location evidence="1">Nucleus</location>
    </subcellularLocation>
</comment>
<evidence type="ECO:0000259" key="9">
    <source>
        <dbReference type="SMART" id="SM00249"/>
    </source>
</evidence>
<dbReference type="Pfam" id="PF16312">
    <property type="entry name" value="Oberon_cc"/>
    <property type="match status" value="1"/>
</dbReference>
<sequence>MKRLRSYGDDLGSVGEKEVDRTTPGWSSHHRRYYSKGPENGWSRPSLVIDDDREREGSVSRGVSLRKRVDHDLDGFDEREGSRGFRKRGEHEFSGAFEEREGFRGVRKRLEHENDGFDRRKGFDRYRDRDGMVGSSMVSPRGSGRDYPKGFRSERHWSRREDGGSSSWRRFDSRSKKDVEEDVKSSPVEKGGSSSSKGGGADSGGVSSSKENMRSPRGIKDKSPTWSKDSTKDSKKSVGEPLKNTKKNESMVADSGGFASAIGSGTEMEEGELQPELNQIQAPEDHVVSEPNVENVNQHAENPQVDRDVGNKLHELEISEMVKSRVADSVSVSEETKPSVCTGIVENALANDERLRENQFGLSAPGNISLDSQVKVEEHNPRSVEKPSPVNKNSKNNFDLEFGLGESNKAIVEVPKEPKPSVPVLKDKGKGVAVSSSCEDSLRENSLLVERNFIACQDDAMEGPSVRGFELFSSSAGVKVMCANSSGSKSEADKLKLEPLDLSLGLPNVSVPAASHSAAAPPSSPLRARSVQSFGTTLRTGSDCFTTSISFSGSQFIHNPSCSLTHNSVDHDFEQSVKSRPLFQGVNWQALSANDSLPKEILANSKSVSNGHVNGSLHFTQSSQGILNGRAIQQQAVPVGVDRSGSLQKQPSGKIRYQDDFRSPAQSAGSHDNRSEFGKSERRVTGEESVSRLFRSSSQREMEQGLAGERDLVERLIYLIASEHIQIMARRLNEMPERAVAFLKDSVCEVILKEDNHRKLRGLQDVLRKRSDLNLETLLKSHRVQLQSLVALKTGLTDYIQRADSISSSDLAEIFLSLKCRNVNCRSALPVDECDCKFCSKKDGYCSSCMCLVCSKFDTASNTCGWVGCDVCNHWCHTDCGLLKSYIRNGRSTAGAQGVSEMQFYCLACDHPSEMFGFVKDVFKTCATEWKAETFLRELEYVRRIFSASNDYRGKVLHDAAKQLIGRLQSGAKTVEICNQIMAFLNEGDAKLANAVGSSGRDQVQPQPLENKRVNVQDGATVRSHEPIWSKSTSAKEFSQMENIGNTLPSIEGRSVGGGSWSTEMLMGMSSKTGDELDIVKLKLAEAQLFQKRADAARAEAEGLQRIAIAKNEKAEEEYTSRIAKLRLSEVEERRRLKHEELQMLERSHREYFHMKTRMETDIKDLLIKMEATRRNLST</sequence>
<dbReference type="GO" id="GO:0010071">
    <property type="term" value="P:root meristem specification"/>
    <property type="evidence" value="ECO:0007669"/>
    <property type="project" value="TreeGrafter"/>
</dbReference>
<feature type="compositionally biased region" description="Basic and acidic residues" evidence="8">
    <location>
        <begin position="114"/>
        <end position="131"/>
    </location>
</feature>
<feature type="domain" description="Zinc finger PHD-type" evidence="9">
    <location>
        <begin position="850"/>
        <end position="910"/>
    </location>
</feature>
<dbReference type="PANTHER" id="PTHR21736:SF20">
    <property type="entry name" value="PROTEIN OBERON 4"/>
    <property type="match status" value="1"/>
</dbReference>
<evidence type="ECO:0000256" key="1">
    <source>
        <dbReference type="ARBA" id="ARBA00004123"/>
    </source>
</evidence>
<dbReference type="GO" id="GO:0009880">
    <property type="term" value="P:embryonic pattern specification"/>
    <property type="evidence" value="ECO:0007669"/>
    <property type="project" value="EnsemblPlants"/>
</dbReference>
<name>A0A803KM81_CHEQI</name>
<reference evidence="10" key="1">
    <citation type="journal article" date="2017" name="Nature">
        <title>The genome of Chenopodium quinoa.</title>
        <authorList>
            <person name="Jarvis D.E."/>
            <person name="Ho Y.S."/>
            <person name="Lightfoot D.J."/>
            <person name="Schmoeckel S.M."/>
            <person name="Li B."/>
            <person name="Borm T.J.A."/>
            <person name="Ohyanagi H."/>
            <person name="Mineta K."/>
            <person name="Michell C.T."/>
            <person name="Saber N."/>
            <person name="Kharbatia N.M."/>
            <person name="Rupper R.R."/>
            <person name="Sharp A.R."/>
            <person name="Dally N."/>
            <person name="Boughton B.A."/>
            <person name="Woo Y.H."/>
            <person name="Gao G."/>
            <person name="Schijlen E.G.W.M."/>
            <person name="Guo X."/>
            <person name="Momin A.A."/>
            <person name="Negrao S."/>
            <person name="Al-Babili S."/>
            <person name="Gehring C."/>
            <person name="Roessner U."/>
            <person name="Jung C."/>
            <person name="Murphy K."/>
            <person name="Arold S.T."/>
            <person name="Gojobori T."/>
            <person name="van der Linden C.G."/>
            <person name="van Loo E.N."/>
            <person name="Jellen E.N."/>
            <person name="Maughan P.J."/>
            <person name="Tester M."/>
        </authorList>
    </citation>
    <scope>NUCLEOTIDE SEQUENCE [LARGE SCALE GENOMIC DNA]</scope>
    <source>
        <strain evidence="10">cv. PI 614886</strain>
    </source>
</reference>